<organism evidence="10 11">
    <name type="scientific">Pseudoloma neurophilia</name>
    <dbReference type="NCBI Taxonomy" id="146866"/>
    <lineage>
        <taxon>Eukaryota</taxon>
        <taxon>Fungi</taxon>
        <taxon>Fungi incertae sedis</taxon>
        <taxon>Microsporidia</taxon>
        <taxon>Pseudoloma</taxon>
    </lineage>
</organism>
<dbReference type="InterPro" id="IPR050341">
    <property type="entry name" value="PP1_catalytic_subunit"/>
</dbReference>
<name>A0A0R0M1W2_9MICR</name>
<evidence type="ECO:0000256" key="5">
    <source>
        <dbReference type="ARBA" id="ARBA00023211"/>
    </source>
</evidence>
<comment type="cofactor">
    <cofactor evidence="1">
        <name>Mn(2+)</name>
        <dbReference type="ChEBI" id="CHEBI:29035"/>
    </cofactor>
</comment>
<dbReference type="SUPFAM" id="SSF56300">
    <property type="entry name" value="Metallo-dependent phosphatases"/>
    <property type="match status" value="1"/>
</dbReference>
<dbReference type="Proteomes" id="UP000051530">
    <property type="component" value="Unassembled WGS sequence"/>
</dbReference>
<evidence type="ECO:0000256" key="8">
    <source>
        <dbReference type="RuleBase" id="RU004273"/>
    </source>
</evidence>
<comment type="similarity">
    <text evidence="8">Belongs to the PPP phosphatase family.</text>
</comment>
<comment type="caution">
    <text evidence="10">The sequence shown here is derived from an EMBL/GenBank/DDBJ whole genome shotgun (WGS) entry which is preliminary data.</text>
</comment>
<keyword evidence="11" id="KW-1185">Reference proteome</keyword>
<keyword evidence="2" id="KW-0479">Metal-binding</keyword>
<dbReference type="GO" id="GO:0004722">
    <property type="term" value="F:protein serine/threonine phosphatase activity"/>
    <property type="evidence" value="ECO:0007669"/>
    <property type="project" value="UniProtKB-EC"/>
</dbReference>
<evidence type="ECO:0000256" key="2">
    <source>
        <dbReference type="ARBA" id="ARBA00022723"/>
    </source>
</evidence>
<evidence type="ECO:0000256" key="1">
    <source>
        <dbReference type="ARBA" id="ARBA00001936"/>
    </source>
</evidence>
<evidence type="ECO:0000259" key="9">
    <source>
        <dbReference type="PROSITE" id="PS00125"/>
    </source>
</evidence>
<dbReference type="GO" id="GO:0005634">
    <property type="term" value="C:nucleus"/>
    <property type="evidence" value="ECO:0007669"/>
    <property type="project" value="TreeGrafter"/>
</dbReference>
<dbReference type="GO" id="GO:0005737">
    <property type="term" value="C:cytoplasm"/>
    <property type="evidence" value="ECO:0007669"/>
    <property type="project" value="TreeGrafter"/>
</dbReference>
<dbReference type="PROSITE" id="PS00125">
    <property type="entry name" value="SER_THR_PHOSPHATASE"/>
    <property type="match status" value="1"/>
</dbReference>
<dbReference type="VEuPathDB" id="MicrosporidiaDB:M153_2914000240"/>
<evidence type="ECO:0000256" key="4">
    <source>
        <dbReference type="ARBA" id="ARBA00022912"/>
    </source>
</evidence>
<dbReference type="EMBL" id="LGUB01000694">
    <property type="protein sequence ID" value="KRH92768.1"/>
    <property type="molecule type" value="Genomic_DNA"/>
</dbReference>
<evidence type="ECO:0000256" key="7">
    <source>
        <dbReference type="ARBA" id="ARBA00048336"/>
    </source>
</evidence>
<dbReference type="Gene3D" id="3.60.21.10">
    <property type="match status" value="1"/>
</dbReference>
<sequence length="296" mass="34244">MLLSETYFLDTKSDELDFENILKDLTESRLPDIQTALQILEKVKNLLVKESNILQIVSPCTIVGDIHGQFDDILPVIINDQKKFLFLGDYVDRGDKSIELLLYLCVRKILKPDFIHFIKGNHETPGQNEFYGFRSECLEKYDLSFWKKSNELFEYMAICAVVDNKYFCVHGGISPHIKNIMEITFLDRTDYNTYLPLLWSDPSETNGFKASTRGAGYLFGPDKLSEFLDYNNFSNLVRSHQLVMEGYKIMDRCIYVWSAPNYLGTANNIAAVMDIIPDNGFRFELFDCCNYQDVLQ</sequence>
<proteinExistence type="inferred from homology"/>
<comment type="catalytic activity">
    <reaction evidence="7 8">
        <text>O-phospho-L-threonyl-[protein] + H2O = L-threonyl-[protein] + phosphate</text>
        <dbReference type="Rhea" id="RHEA:47004"/>
        <dbReference type="Rhea" id="RHEA-COMP:11060"/>
        <dbReference type="Rhea" id="RHEA-COMP:11605"/>
        <dbReference type="ChEBI" id="CHEBI:15377"/>
        <dbReference type="ChEBI" id="CHEBI:30013"/>
        <dbReference type="ChEBI" id="CHEBI:43474"/>
        <dbReference type="ChEBI" id="CHEBI:61977"/>
        <dbReference type="EC" id="3.1.3.16"/>
    </reaction>
</comment>
<dbReference type="InterPro" id="IPR006186">
    <property type="entry name" value="Ser/Thr-sp_prot-phosphatase"/>
</dbReference>
<evidence type="ECO:0000256" key="3">
    <source>
        <dbReference type="ARBA" id="ARBA00022801"/>
    </source>
</evidence>
<evidence type="ECO:0000313" key="11">
    <source>
        <dbReference type="Proteomes" id="UP000051530"/>
    </source>
</evidence>
<dbReference type="EC" id="3.1.3.16" evidence="8"/>
<dbReference type="SMART" id="SM00156">
    <property type="entry name" value="PP2Ac"/>
    <property type="match status" value="1"/>
</dbReference>
<comment type="catalytic activity">
    <reaction evidence="6">
        <text>O-phospho-L-seryl-[protein] + H2O = L-seryl-[protein] + phosphate</text>
        <dbReference type="Rhea" id="RHEA:20629"/>
        <dbReference type="Rhea" id="RHEA-COMP:9863"/>
        <dbReference type="Rhea" id="RHEA-COMP:11604"/>
        <dbReference type="ChEBI" id="CHEBI:15377"/>
        <dbReference type="ChEBI" id="CHEBI:29999"/>
        <dbReference type="ChEBI" id="CHEBI:43474"/>
        <dbReference type="ChEBI" id="CHEBI:83421"/>
        <dbReference type="EC" id="3.1.3.16"/>
    </reaction>
</comment>
<dbReference type="PRINTS" id="PR00114">
    <property type="entry name" value="STPHPHTASE"/>
</dbReference>
<dbReference type="GO" id="GO:0046872">
    <property type="term" value="F:metal ion binding"/>
    <property type="evidence" value="ECO:0007669"/>
    <property type="project" value="UniProtKB-KW"/>
</dbReference>
<keyword evidence="5" id="KW-0464">Manganese</keyword>
<accession>A0A0R0M1W2</accession>
<dbReference type="Pfam" id="PF00149">
    <property type="entry name" value="Metallophos"/>
    <property type="match status" value="1"/>
</dbReference>
<evidence type="ECO:0000256" key="6">
    <source>
        <dbReference type="ARBA" id="ARBA00047761"/>
    </source>
</evidence>
<keyword evidence="3 8" id="KW-0378">Hydrolase</keyword>
<dbReference type="PANTHER" id="PTHR11668">
    <property type="entry name" value="SERINE/THREONINE PROTEIN PHOSPHATASE"/>
    <property type="match status" value="1"/>
</dbReference>
<gene>
    <name evidence="10" type="ORF">M153_2914000240</name>
</gene>
<feature type="domain" description="Serine/threonine specific protein phosphatases" evidence="9">
    <location>
        <begin position="118"/>
        <end position="123"/>
    </location>
</feature>
<dbReference type="OrthoDB" id="2192794at2759"/>
<dbReference type="AlphaFoldDB" id="A0A0R0M1W2"/>
<dbReference type="InterPro" id="IPR029052">
    <property type="entry name" value="Metallo-depent_PP-like"/>
</dbReference>
<dbReference type="InterPro" id="IPR004843">
    <property type="entry name" value="Calcineurin-like_PHP"/>
</dbReference>
<evidence type="ECO:0000313" key="10">
    <source>
        <dbReference type="EMBL" id="KRH92768.1"/>
    </source>
</evidence>
<protein>
    <recommendedName>
        <fullName evidence="8">Serine/threonine-protein phosphatase</fullName>
        <ecNumber evidence="8">3.1.3.16</ecNumber>
    </recommendedName>
</protein>
<keyword evidence="4" id="KW-0904">Protein phosphatase</keyword>
<dbReference type="PANTHER" id="PTHR11668:SF300">
    <property type="entry name" value="SERINE_THREONINE-PROTEIN PHOSPHATASE"/>
    <property type="match status" value="1"/>
</dbReference>
<reference evidence="10 11" key="1">
    <citation type="submission" date="2015-07" db="EMBL/GenBank/DDBJ databases">
        <title>The genome of Pseudoloma neurophilia, a relevant intracellular parasite of the zebrafish.</title>
        <authorList>
            <person name="Ndikumana S."/>
            <person name="Pelin A."/>
            <person name="Sanders J."/>
            <person name="Corradi N."/>
        </authorList>
    </citation>
    <scope>NUCLEOTIDE SEQUENCE [LARGE SCALE GENOMIC DNA]</scope>
    <source>
        <strain evidence="10 11">MK1</strain>
    </source>
</reference>